<dbReference type="AlphaFoldDB" id="A0A1Y2J9D4"/>
<dbReference type="Proteomes" id="UP000193335">
    <property type="component" value="Unassembled WGS sequence"/>
</dbReference>
<feature type="transmembrane region" description="Helical" evidence="1">
    <location>
        <begin position="240"/>
        <end position="257"/>
    </location>
</feature>
<comment type="caution">
    <text evidence="2">The sequence shown here is derived from an EMBL/GenBank/DDBJ whole genome shotgun (WGS) entry which is preliminary data.</text>
</comment>
<proteinExistence type="predicted"/>
<evidence type="ECO:0000313" key="3">
    <source>
        <dbReference type="Proteomes" id="UP000193335"/>
    </source>
</evidence>
<protein>
    <recommendedName>
        <fullName evidence="4">Polysaccharide chain length determinant N-terminal domain-containing protein</fullName>
    </recommendedName>
</protein>
<keyword evidence="1" id="KW-0472">Membrane</keyword>
<evidence type="ECO:0000313" key="2">
    <source>
        <dbReference type="EMBL" id="OSJ21480.1"/>
    </source>
</evidence>
<sequence length="263" mass="28345">MFNYLARSVRFRLKSIVLIPLVAALVVFVGDWMRPVGYAAQAVVRVGRVDGAELAPMSSIVFQMNSASFKRRAFGTADSSAAGDAKARRLILDSFDVRPATSEMLALFVGAPSEQAATEALQAAVRTLNADQEKIRALALSEVNTQIALVDSNIASLIRVREELASLGSIGPSAASDPASMILRRVWLLDLIVRNEEKLVVATNDRRALAERIGPSKTYPATLSDDVTVRQVSPNPLRHAIFAAAIVLLIMLVYAMVSRPASA</sequence>
<name>A0A1Y2J9D4_BRAJP</name>
<keyword evidence="1" id="KW-0812">Transmembrane</keyword>
<keyword evidence="1" id="KW-1133">Transmembrane helix</keyword>
<reference evidence="2 3" key="1">
    <citation type="submission" date="2017-03" db="EMBL/GenBank/DDBJ databases">
        <title>Whole genome sequences of fourteen strains of Bradyrhizobium canariense and one strain of Bradyrhizobium japonicum isolated from Lupinus (Papilionoideae: Genisteae) species in Algeria.</title>
        <authorList>
            <person name="Crovadore J."/>
            <person name="Chekireb D."/>
            <person name="Brachmann A."/>
            <person name="Chablais R."/>
            <person name="Cochard B."/>
            <person name="Lefort F."/>
        </authorList>
    </citation>
    <scope>NUCLEOTIDE SEQUENCE [LARGE SCALE GENOMIC DNA]</scope>
    <source>
        <strain evidence="2 3">UBMA197</strain>
    </source>
</reference>
<organism evidence="2 3">
    <name type="scientific">Bradyrhizobium japonicum</name>
    <dbReference type="NCBI Taxonomy" id="375"/>
    <lineage>
        <taxon>Bacteria</taxon>
        <taxon>Pseudomonadati</taxon>
        <taxon>Pseudomonadota</taxon>
        <taxon>Alphaproteobacteria</taxon>
        <taxon>Hyphomicrobiales</taxon>
        <taxon>Nitrobacteraceae</taxon>
        <taxon>Bradyrhizobium</taxon>
    </lineage>
</organism>
<accession>A0A1Y2J9D4</accession>
<evidence type="ECO:0008006" key="4">
    <source>
        <dbReference type="Google" id="ProtNLM"/>
    </source>
</evidence>
<dbReference type="EMBL" id="NAFL01000287">
    <property type="protein sequence ID" value="OSJ21480.1"/>
    <property type="molecule type" value="Genomic_DNA"/>
</dbReference>
<evidence type="ECO:0000256" key="1">
    <source>
        <dbReference type="SAM" id="Phobius"/>
    </source>
</evidence>
<gene>
    <name evidence="2" type="ORF">BSZ19_49660</name>
</gene>